<comment type="caution">
    <text evidence="2">The sequence shown here is derived from an EMBL/GenBank/DDBJ whole genome shotgun (WGS) entry which is preliminary data.</text>
</comment>
<evidence type="ECO:0000313" key="2">
    <source>
        <dbReference type="EMBL" id="MPM81213.1"/>
    </source>
</evidence>
<dbReference type="EMBL" id="VSSQ01030620">
    <property type="protein sequence ID" value="MPM81213.1"/>
    <property type="molecule type" value="Genomic_DNA"/>
</dbReference>
<dbReference type="AntiFam" id="ANF00088">
    <property type="entry name" value="Shadow ORF (opposite Fdh)"/>
</dbReference>
<gene>
    <name evidence="2" type="ORF">SDC9_128265</name>
</gene>
<feature type="region of interest" description="Disordered" evidence="1">
    <location>
        <begin position="1"/>
        <end position="24"/>
    </location>
</feature>
<proteinExistence type="predicted"/>
<evidence type="ECO:0000256" key="1">
    <source>
        <dbReference type="SAM" id="MobiDB-lite"/>
    </source>
</evidence>
<sequence>MVPGLHGSDFITHGNDHTGTLMAQHGRENTFRIFTRQSERIGMAN</sequence>
<protein>
    <submittedName>
        <fullName evidence="2">Uncharacterized protein</fullName>
    </submittedName>
</protein>
<organism evidence="2">
    <name type="scientific">bioreactor metagenome</name>
    <dbReference type="NCBI Taxonomy" id="1076179"/>
    <lineage>
        <taxon>unclassified sequences</taxon>
        <taxon>metagenomes</taxon>
        <taxon>ecological metagenomes</taxon>
    </lineage>
</organism>
<accession>A0A645CWG7</accession>
<name>A0A645CWG7_9ZZZZ</name>
<reference evidence="2" key="1">
    <citation type="submission" date="2019-08" db="EMBL/GenBank/DDBJ databases">
        <authorList>
            <person name="Kucharzyk K."/>
            <person name="Murdoch R.W."/>
            <person name="Higgins S."/>
            <person name="Loffler F."/>
        </authorList>
    </citation>
    <scope>NUCLEOTIDE SEQUENCE</scope>
</reference>
<dbReference type="AlphaFoldDB" id="A0A645CWG7"/>